<name>K9IFY9_DESRO</name>
<organism evidence="2">
    <name type="scientific">Desmodus rotundus</name>
    <name type="common">Vampire bat</name>
    <dbReference type="NCBI Taxonomy" id="9430"/>
    <lineage>
        <taxon>Eukaryota</taxon>
        <taxon>Metazoa</taxon>
        <taxon>Chordata</taxon>
        <taxon>Craniata</taxon>
        <taxon>Vertebrata</taxon>
        <taxon>Euteleostomi</taxon>
        <taxon>Mammalia</taxon>
        <taxon>Eutheria</taxon>
        <taxon>Laurasiatheria</taxon>
        <taxon>Chiroptera</taxon>
        <taxon>Yangochiroptera</taxon>
        <taxon>Phyllostomidae</taxon>
        <taxon>Desmodontinae</taxon>
        <taxon>Desmodus</taxon>
    </lineage>
</organism>
<accession>K9IFY9</accession>
<sequence length="89" mass="10343">MGPPGLCTRPFCTPRLCLYLPLLCLLQRTLNALGGAQRKLQWVKTLVEGSSEGNPPMRRMRIKNWRKYPSGFPWELYPLRRTEVSPLRM</sequence>
<dbReference type="AlphaFoldDB" id="K9IFY9"/>
<evidence type="ECO:0000256" key="1">
    <source>
        <dbReference type="SAM" id="SignalP"/>
    </source>
</evidence>
<dbReference type="EMBL" id="GABZ01008697">
    <property type="protein sequence ID" value="JAA44828.1"/>
    <property type="molecule type" value="mRNA"/>
</dbReference>
<proteinExistence type="evidence at transcript level"/>
<reference evidence="2" key="1">
    <citation type="submission" date="2012-11" db="EMBL/GenBank/DDBJ databases">
        <title>The Vampirome: Transcriptome and Proteome Analysis of the Submandibular and Accessory Glands of the Vampire Bat and Vector of Human Rabies, Desmodus rotundus.</title>
        <authorList>
            <person name="Francischetti I.M.B."/>
            <person name="Assumpcao T.C.F."/>
            <person name="Ma D."/>
            <person name="Vicente E.C."/>
            <person name="Ribeiro J.M.C."/>
        </authorList>
    </citation>
    <scope>NUCLEOTIDE SEQUENCE</scope>
    <source>
        <tissue evidence="2">Salivary gland</tissue>
    </source>
</reference>
<protein>
    <submittedName>
        <fullName evidence="2">Putative secreted protein</fullName>
    </submittedName>
</protein>
<feature type="signal peptide" evidence="1">
    <location>
        <begin position="1"/>
        <end position="32"/>
    </location>
</feature>
<evidence type="ECO:0000313" key="2">
    <source>
        <dbReference type="EMBL" id="JAA44828.1"/>
    </source>
</evidence>
<feature type="chain" id="PRO_5003930825" evidence="1">
    <location>
        <begin position="33"/>
        <end position="89"/>
    </location>
</feature>
<keyword evidence="1" id="KW-0732">Signal</keyword>